<keyword evidence="2" id="KW-0596">Phosphopantetheine</keyword>
<dbReference type="GO" id="GO:0006633">
    <property type="term" value="P:fatty acid biosynthetic process"/>
    <property type="evidence" value="ECO:0007669"/>
    <property type="project" value="TreeGrafter"/>
</dbReference>
<dbReference type="Gene3D" id="3.30.559.10">
    <property type="entry name" value="Chloramphenicol acetyltransferase-like domain"/>
    <property type="match status" value="1"/>
</dbReference>
<dbReference type="SUPFAM" id="SSF51735">
    <property type="entry name" value="NAD(P)-binding Rossmann-fold domains"/>
    <property type="match status" value="1"/>
</dbReference>
<protein>
    <submittedName>
        <fullName evidence="7">Ketoacyl-synthetase-like protein</fullName>
    </submittedName>
</protein>
<dbReference type="Pfam" id="PF22621">
    <property type="entry name" value="CurL-like_PKS_C"/>
    <property type="match status" value="1"/>
</dbReference>
<dbReference type="InterPro" id="IPR006162">
    <property type="entry name" value="Ppantetheine_attach_site"/>
</dbReference>
<feature type="domain" description="Ketosynthase family 3 (KS3)" evidence="6">
    <location>
        <begin position="6"/>
        <end position="420"/>
    </location>
</feature>
<dbReference type="PROSITE" id="PS00012">
    <property type="entry name" value="PHOSPHOPANTETHEINE"/>
    <property type="match status" value="2"/>
</dbReference>
<dbReference type="Pfam" id="PF00668">
    <property type="entry name" value="Condensation"/>
    <property type="match status" value="1"/>
</dbReference>
<evidence type="ECO:0000313" key="8">
    <source>
        <dbReference type="Proteomes" id="UP000249547"/>
    </source>
</evidence>
<name>A0A327R628_9BACT</name>
<keyword evidence="3" id="KW-0597">Phosphoprotein</keyword>
<dbReference type="Pfam" id="PF08659">
    <property type="entry name" value="KR"/>
    <property type="match status" value="1"/>
</dbReference>
<comment type="caution">
    <text evidence="7">The sequence shown here is derived from an EMBL/GenBank/DDBJ whole genome shotgun (WGS) entry which is preliminary data.</text>
</comment>
<dbReference type="CDD" id="cd00833">
    <property type="entry name" value="PKS"/>
    <property type="match status" value="1"/>
</dbReference>
<dbReference type="SMART" id="SM00823">
    <property type="entry name" value="PKS_PP"/>
    <property type="match status" value="2"/>
</dbReference>
<dbReference type="InterPro" id="IPR014030">
    <property type="entry name" value="Ketoacyl_synth_N"/>
</dbReference>
<sequence length="1807" mass="200860">MHNFSSSDVAIIGVSGLFPGANTLAAFAQLLAEGQDMVRTVSPGRLTDARCDASKNYRPIGFLESVDKFDHSFFGISKSEAESIDPVQRIVLELVYGVFENAGYSPAAFKGQSHGVFMGGLGSAYSAVSGIDDGVAIIGNTNGIIAGRVAYMLDLRGPVMMLDTTCSSALTAVYEACQHIRQGRVKMAVAGSFTVQNFFAEMQEESPLNTMSPDGKCKPFDQSANGIGSGEGGGVILLKSAAEAFLDGDHIYAVIKGMAMNSDGGLSNGLTAPSPEAQKQVILEAWADAGINPNTIGYIEAHGTGTKLGDPIEFQALTEAFRKHGAALQSCALGAVKGNFGHLDHAAGMAGIFKLICSLQNGKLYPSLHFTSPNPFLDYTQSALFVNTTYKDWLTDGHSRRAGISAFGLSGTNVHLVLEAYEPFYEQTKDLEHWGSYFLKLSAKTPAALQQYKIDVANYLEALPATDVISALHTLNICRGDYEHRLTIRGTSIEQLISALRDANLPTFKQKAQSAVTVLLSNEAVPPAIVNYIIQINSDFKSVHDTVMADAPGAIAPTLAGQLVWLLFLDQIKIDISRVVATGIGKLAQRIFNDRSLLQQITKLTAEGIHELPTDKMKVDTLAGTLATQDSSTLLLRVSNNCSLSRMITQAAPVLRAIQPNSAAFDASYMLQLIFEQGITAHIPAFRSILHFAVKPAPTYPFQKIRCWFPVEEASKVQATGEHLLYEHRWKEITLAKGHPISQKVLVLFTGINNFATNVFNLLASNNTIIQVNNGAYFEKISATQYNVNINSLEDYIKLERAIATDFPALNGIVDVLGCDVKNDENILAHAFNVTKAFATHLLKRQFGVYVATSGIYNLINRETSEVAAAWGAWKGILSDFLHVDMRVVDFVDEDTANNAASFIDAITASHEIKFSKFVDKKHYVQALHPYKGFTSTNEGLLQQPGTYIITGGLGRIGRIVCRFLADKHHHLIVIGQRAIENDIEKSAFVKELQQKAASFTYYAAPLNDREKLMHVVKSLSKELPPVQAVLHLAGIADDFVPLQDKTWQNFERTLSPKVAGTRHLFEATASLEPSLFLCFSSLNAIIPKKFSADYAAANCFEDHFVQKIGLYGRTRLVSINWPGWDVFDEPGNGIGADEGMQVMQQAISSGLSNIVVSKPKDIAYFSINPFFQLEDTVNNHSSEPNINRLPIVQSVEELIAQIWQEVLKADDIQLDDDFFDIGGHSLNGTQVLNRVNKQFNVLLDMDDFFEYGTIQAMANIVKERMPVQVKPSLNEEIAQIWKDVLKADDIQFDDDFFDIGGHSLNGTQVLNRVNKQFNVSLDMDDFFEYGTIKAMAKIVEERMPAQVHQLEKVDNDIIPTIPISEHYATSAMQQTFYINSQLQEGSRIFNMVLPFFIKGNLNKTALEQSISYLLDRHESLRTRFSVEDGELRQAIMSLTDIPLPVTYESADPAVNWDYYPQREHDRLFDISSDLLLRVNVVAYSEERHLFVLTVHHLVTDGWSQGVLLAEFLQAYDAFSKNEKPALPALGFQYKDYVVWLENELQRHGSEELDYWEKKLQGNWPMFEEPVTGNEASKWKAGTLKFALSSIETQALKQFAKQQDTTLFMLLLAISKVVLHQAFGWNDVVVGTVTSGRIHPSLENQIGNFLNTIALRDQVRSDMTFVELLASVRQTTLEAFRHQTVPFTKVIEHRLGTGVQWRERWMEVQVNLHNYVQVEDHIKAADFLELPAETTDYDFDTDWSLHFNCMETAPNELSIYINYNKNMLEDAFMHRMKDHVQQLIPLLLKQSTSPLHTFPNLVATATI</sequence>
<dbReference type="InterPro" id="IPR036736">
    <property type="entry name" value="ACP-like_sf"/>
</dbReference>
<gene>
    <name evidence="7" type="ORF">LX64_00752</name>
</gene>
<evidence type="ECO:0000259" key="5">
    <source>
        <dbReference type="PROSITE" id="PS50075"/>
    </source>
</evidence>
<dbReference type="InterPro" id="IPR057326">
    <property type="entry name" value="KR_dom"/>
</dbReference>
<dbReference type="Gene3D" id="3.40.47.10">
    <property type="match status" value="1"/>
</dbReference>
<dbReference type="OrthoDB" id="9778690at2"/>
<dbReference type="Gene3D" id="3.40.50.720">
    <property type="entry name" value="NAD(P)-binding Rossmann-like Domain"/>
    <property type="match status" value="1"/>
</dbReference>
<organism evidence="7 8">
    <name type="scientific">Chitinophaga skermanii</name>
    <dbReference type="NCBI Taxonomy" id="331697"/>
    <lineage>
        <taxon>Bacteria</taxon>
        <taxon>Pseudomonadati</taxon>
        <taxon>Bacteroidota</taxon>
        <taxon>Chitinophagia</taxon>
        <taxon>Chitinophagales</taxon>
        <taxon>Chitinophagaceae</taxon>
        <taxon>Chitinophaga</taxon>
    </lineage>
</organism>
<dbReference type="Pfam" id="PF02801">
    <property type="entry name" value="Ketoacyl-synt_C"/>
    <property type="match status" value="1"/>
</dbReference>
<feature type="domain" description="Carrier" evidence="5">
    <location>
        <begin position="1269"/>
        <end position="1344"/>
    </location>
</feature>
<dbReference type="GO" id="GO:0005737">
    <property type="term" value="C:cytoplasm"/>
    <property type="evidence" value="ECO:0007669"/>
    <property type="project" value="TreeGrafter"/>
</dbReference>
<dbReference type="InterPro" id="IPR001242">
    <property type="entry name" value="Condensation_dom"/>
</dbReference>
<dbReference type="SUPFAM" id="SSF53901">
    <property type="entry name" value="Thiolase-like"/>
    <property type="match status" value="1"/>
</dbReference>
<dbReference type="InterPro" id="IPR023213">
    <property type="entry name" value="CAT-like_dom_sf"/>
</dbReference>
<dbReference type="EMBL" id="QLLL01000001">
    <property type="protein sequence ID" value="RAJ11144.1"/>
    <property type="molecule type" value="Genomic_DNA"/>
</dbReference>
<accession>A0A327R628</accession>
<dbReference type="Gene3D" id="1.10.1240.100">
    <property type="match status" value="1"/>
</dbReference>
<dbReference type="PANTHER" id="PTHR43775">
    <property type="entry name" value="FATTY ACID SYNTHASE"/>
    <property type="match status" value="1"/>
</dbReference>
<dbReference type="Proteomes" id="UP000249547">
    <property type="component" value="Unassembled WGS sequence"/>
</dbReference>
<dbReference type="Pfam" id="PF00109">
    <property type="entry name" value="ketoacyl-synt"/>
    <property type="match status" value="1"/>
</dbReference>
<dbReference type="Pfam" id="PF00550">
    <property type="entry name" value="PP-binding"/>
    <property type="match status" value="2"/>
</dbReference>
<dbReference type="InterPro" id="IPR050091">
    <property type="entry name" value="PKS_NRPS_Biosynth_Enz"/>
</dbReference>
<evidence type="ECO:0000256" key="1">
    <source>
        <dbReference type="ARBA" id="ARBA00001957"/>
    </source>
</evidence>
<dbReference type="RefSeq" id="WP_111596240.1">
    <property type="nucleotide sequence ID" value="NZ_QLLL01000001.1"/>
</dbReference>
<dbReference type="InterPro" id="IPR016039">
    <property type="entry name" value="Thiolase-like"/>
</dbReference>
<dbReference type="SUPFAM" id="SSF47336">
    <property type="entry name" value="ACP-like"/>
    <property type="match status" value="2"/>
</dbReference>
<reference evidence="7 8" key="1">
    <citation type="submission" date="2018-06" db="EMBL/GenBank/DDBJ databases">
        <title>Genomic Encyclopedia of Archaeal and Bacterial Type Strains, Phase II (KMG-II): from individual species to whole genera.</title>
        <authorList>
            <person name="Goeker M."/>
        </authorList>
    </citation>
    <scope>NUCLEOTIDE SEQUENCE [LARGE SCALE GENOMIC DNA]</scope>
    <source>
        <strain evidence="7 8">DSM 23857</strain>
    </source>
</reference>
<dbReference type="GO" id="GO:0005886">
    <property type="term" value="C:plasma membrane"/>
    <property type="evidence" value="ECO:0007669"/>
    <property type="project" value="TreeGrafter"/>
</dbReference>
<evidence type="ECO:0000256" key="3">
    <source>
        <dbReference type="ARBA" id="ARBA00022553"/>
    </source>
</evidence>
<dbReference type="InterPro" id="IPR036291">
    <property type="entry name" value="NAD(P)-bd_dom_sf"/>
</dbReference>
<evidence type="ECO:0000256" key="4">
    <source>
        <dbReference type="ARBA" id="ARBA00022679"/>
    </source>
</evidence>
<dbReference type="PROSITE" id="PS50075">
    <property type="entry name" value="CARRIER"/>
    <property type="match status" value="2"/>
</dbReference>
<dbReference type="GO" id="GO:0071770">
    <property type="term" value="P:DIM/DIP cell wall layer assembly"/>
    <property type="evidence" value="ECO:0007669"/>
    <property type="project" value="TreeGrafter"/>
</dbReference>
<keyword evidence="4" id="KW-0808">Transferase</keyword>
<evidence type="ECO:0000259" key="6">
    <source>
        <dbReference type="PROSITE" id="PS52004"/>
    </source>
</evidence>
<dbReference type="PROSITE" id="PS52004">
    <property type="entry name" value="KS3_2"/>
    <property type="match status" value="1"/>
</dbReference>
<feature type="domain" description="Carrier" evidence="5">
    <location>
        <begin position="1191"/>
        <end position="1266"/>
    </location>
</feature>
<dbReference type="InterPro" id="IPR020841">
    <property type="entry name" value="PKS_Beta-ketoAc_synthase_dom"/>
</dbReference>
<dbReference type="CDD" id="cd19531">
    <property type="entry name" value="LCL_NRPS-like"/>
    <property type="match status" value="1"/>
</dbReference>
<dbReference type="PANTHER" id="PTHR43775:SF37">
    <property type="entry name" value="SI:DKEY-61P9.11"/>
    <property type="match status" value="1"/>
</dbReference>
<dbReference type="GO" id="GO:0004312">
    <property type="term" value="F:fatty acid synthase activity"/>
    <property type="evidence" value="ECO:0007669"/>
    <property type="project" value="TreeGrafter"/>
</dbReference>
<evidence type="ECO:0000256" key="2">
    <source>
        <dbReference type="ARBA" id="ARBA00022450"/>
    </source>
</evidence>
<dbReference type="Gene3D" id="1.10.1200.10">
    <property type="entry name" value="ACP-like"/>
    <property type="match status" value="2"/>
</dbReference>
<dbReference type="InterPro" id="IPR020806">
    <property type="entry name" value="PKS_PP-bd"/>
</dbReference>
<evidence type="ECO:0000313" key="7">
    <source>
        <dbReference type="EMBL" id="RAJ11144.1"/>
    </source>
</evidence>
<dbReference type="InterPro" id="IPR009081">
    <property type="entry name" value="PP-bd_ACP"/>
</dbReference>
<keyword evidence="8" id="KW-1185">Reference proteome</keyword>
<dbReference type="InterPro" id="IPR013968">
    <property type="entry name" value="PKS_KR"/>
</dbReference>
<dbReference type="SUPFAM" id="SSF52777">
    <property type="entry name" value="CoA-dependent acyltransferases"/>
    <property type="match status" value="2"/>
</dbReference>
<dbReference type="Gene3D" id="3.30.559.30">
    <property type="entry name" value="Nonribosomal peptide synthetase, condensation domain"/>
    <property type="match status" value="1"/>
</dbReference>
<comment type="cofactor">
    <cofactor evidence="1">
        <name>pantetheine 4'-phosphate</name>
        <dbReference type="ChEBI" id="CHEBI:47942"/>
    </cofactor>
</comment>
<dbReference type="SMART" id="SM00825">
    <property type="entry name" value="PKS_KS"/>
    <property type="match status" value="1"/>
</dbReference>
<dbReference type="SMART" id="SM00822">
    <property type="entry name" value="PKS_KR"/>
    <property type="match status" value="1"/>
</dbReference>
<dbReference type="InterPro" id="IPR014031">
    <property type="entry name" value="Ketoacyl_synth_C"/>
</dbReference>
<proteinExistence type="predicted"/>
<dbReference type="GO" id="GO:0031177">
    <property type="term" value="F:phosphopantetheine binding"/>
    <property type="evidence" value="ECO:0007669"/>
    <property type="project" value="InterPro"/>
</dbReference>